<organism evidence="1 2">
    <name type="scientific">Hibiscus sabdariffa</name>
    <name type="common">roselle</name>
    <dbReference type="NCBI Taxonomy" id="183260"/>
    <lineage>
        <taxon>Eukaryota</taxon>
        <taxon>Viridiplantae</taxon>
        <taxon>Streptophyta</taxon>
        <taxon>Embryophyta</taxon>
        <taxon>Tracheophyta</taxon>
        <taxon>Spermatophyta</taxon>
        <taxon>Magnoliopsida</taxon>
        <taxon>eudicotyledons</taxon>
        <taxon>Gunneridae</taxon>
        <taxon>Pentapetalae</taxon>
        <taxon>rosids</taxon>
        <taxon>malvids</taxon>
        <taxon>Malvales</taxon>
        <taxon>Malvaceae</taxon>
        <taxon>Malvoideae</taxon>
        <taxon>Hibiscus</taxon>
    </lineage>
</organism>
<name>A0ABR2PFI7_9ROSI</name>
<keyword evidence="2" id="KW-1185">Reference proteome</keyword>
<protein>
    <submittedName>
        <fullName evidence="1">Uncharacterized protein</fullName>
    </submittedName>
</protein>
<comment type="caution">
    <text evidence="1">The sequence shown here is derived from an EMBL/GenBank/DDBJ whole genome shotgun (WGS) entry which is preliminary data.</text>
</comment>
<gene>
    <name evidence="1" type="ORF">V6N11_026944</name>
</gene>
<accession>A0ABR2PFI7</accession>
<evidence type="ECO:0000313" key="2">
    <source>
        <dbReference type="Proteomes" id="UP001396334"/>
    </source>
</evidence>
<proteinExistence type="predicted"/>
<sequence>MHVRSGLRLGKCMKLRITPEIHFIEDESPDSVESPNPNLYSSKAFSAGATALILHESLSIQSRLVGFTC</sequence>
<dbReference type="Proteomes" id="UP001396334">
    <property type="component" value="Unassembled WGS sequence"/>
</dbReference>
<reference evidence="1 2" key="1">
    <citation type="journal article" date="2024" name="G3 (Bethesda)">
        <title>Genome assembly of Hibiscus sabdariffa L. provides insights into metabolisms of medicinal natural products.</title>
        <authorList>
            <person name="Kim T."/>
        </authorList>
    </citation>
    <scope>NUCLEOTIDE SEQUENCE [LARGE SCALE GENOMIC DNA]</scope>
    <source>
        <strain evidence="1">TK-2024</strain>
        <tissue evidence="1">Old leaves</tissue>
    </source>
</reference>
<evidence type="ECO:0000313" key="1">
    <source>
        <dbReference type="EMBL" id="KAK8987188.1"/>
    </source>
</evidence>
<dbReference type="EMBL" id="JBBPBN010000060">
    <property type="protein sequence ID" value="KAK8987188.1"/>
    <property type="molecule type" value="Genomic_DNA"/>
</dbReference>